<dbReference type="AlphaFoldDB" id="L1I586"/>
<dbReference type="PaxDb" id="55529-EKX31247"/>
<dbReference type="STRING" id="905079.L1I586"/>
<evidence type="ECO:0008006" key="4">
    <source>
        <dbReference type="Google" id="ProtNLM"/>
    </source>
</evidence>
<evidence type="ECO:0000313" key="2">
    <source>
        <dbReference type="EnsemblProtists" id="EKX31247"/>
    </source>
</evidence>
<evidence type="ECO:0000313" key="1">
    <source>
        <dbReference type="EMBL" id="EKX31247.1"/>
    </source>
</evidence>
<dbReference type="EMBL" id="JH993323">
    <property type="protein sequence ID" value="EKX31247.1"/>
    <property type="molecule type" value="Genomic_DNA"/>
</dbReference>
<dbReference type="OrthoDB" id="414863at2759"/>
<dbReference type="RefSeq" id="XP_005818227.1">
    <property type="nucleotide sequence ID" value="XM_005818170.1"/>
</dbReference>
<gene>
    <name evidence="1" type="ORF">GUITHDRAFT_122554</name>
</gene>
<dbReference type="eggNOG" id="ENOG502RMR9">
    <property type="taxonomic scope" value="Eukaryota"/>
</dbReference>
<proteinExistence type="predicted"/>
<keyword evidence="3" id="KW-1185">Reference proteome</keyword>
<reference evidence="3" key="2">
    <citation type="submission" date="2012-11" db="EMBL/GenBank/DDBJ databases">
        <authorList>
            <person name="Kuo A."/>
            <person name="Curtis B.A."/>
            <person name="Tanifuji G."/>
            <person name="Burki F."/>
            <person name="Gruber A."/>
            <person name="Irimia M."/>
            <person name="Maruyama S."/>
            <person name="Arias M.C."/>
            <person name="Ball S.G."/>
            <person name="Gile G.H."/>
            <person name="Hirakawa Y."/>
            <person name="Hopkins J.F."/>
            <person name="Rensing S.A."/>
            <person name="Schmutz J."/>
            <person name="Symeonidi A."/>
            <person name="Elias M."/>
            <person name="Eveleigh R.J."/>
            <person name="Herman E.K."/>
            <person name="Klute M.J."/>
            <person name="Nakayama T."/>
            <person name="Obornik M."/>
            <person name="Reyes-Prieto A."/>
            <person name="Armbrust E.V."/>
            <person name="Aves S.J."/>
            <person name="Beiko R.G."/>
            <person name="Coutinho P."/>
            <person name="Dacks J.B."/>
            <person name="Durnford D.G."/>
            <person name="Fast N.M."/>
            <person name="Green B.R."/>
            <person name="Grisdale C."/>
            <person name="Hempe F."/>
            <person name="Henrissat B."/>
            <person name="Hoppner M.P."/>
            <person name="Ishida K.-I."/>
            <person name="Kim E."/>
            <person name="Koreny L."/>
            <person name="Kroth P.G."/>
            <person name="Liu Y."/>
            <person name="Malik S.-B."/>
            <person name="Maier U.G."/>
            <person name="McRose D."/>
            <person name="Mock T."/>
            <person name="Neilson J.A."/>
            <person name="Onodera N.T."/>
            <person name="Poole A.M."/>
            <person name="Pritham E.J."/>
            <person name="Richards T.A."/>
            <person name="Rocap G."/>
            <person name="Roy S.W."/>
            <person name="Sarai C."/>
            <person name="Schaack S."/>
            <person name="Shirato S."/>
            <person name="Slamovits C.H."/>
            <person name="Spencer D.F."/>
            <person name="Suzuki S."/>
            <person name="Worden A.Z."/>
            <person name="Zauner S."/>
            <person name="Barry K."/>
            <person name="Bell C."/>
            <person name="Bharti A.K."/>
            <person name="Crow J.A."/>
            <person name="Grimwood J."/>
            <person name="Kramer R."/>
            <person name="Lindquist E."/>
            <person name="Lucas S."/>
            <person name="Salamov A."/>
            <person name="McFadden G.I."/>
            <person name="Lane C.E."/>
            <person name="Keeling P.J."/>
            <person name="Gray M.W."/>
            <person name="Grigoriev I.V."/>
            <person name="Archibald J.M."/>
        </authorList>
    </citation>
    <scope>NUCLEOTIDE SEQUENCE</scope>
    <source>
        <strain evidence="3">CCMP2712</strain>
    </source>
</reference>
<dbReference type="HOGENOM" id="CLU_867244_0_0_1"/>
<organism evidence="1">
    <name type="scientific">Guillardia theta (strain CCMP2712)</name>
    <name type="common">Cryptophyte</name>
    <dbReference type="NCBI Taxonomy" id="905079"/>
    <lineage>
        <taxon>Eukaryota</taxon>
        <taxon>Cryptophyceae</taxon>
        <taxon>Pyrenomonadales</taxon>
        <taxon>Geminigeraceae</taxon>
        <taxon>Guillardia</taxon>
    </lineage>
</organism>
<dbReference type="EnsemblProtists" id="EKX31247">
    <property type="protein sequence ID" value="EKX31247"/>
    <property type="gene ID" value="GUITHDRAFT_122554"/>
</dbReference>
<reference evidence="1 3" key="1">
    <citation type="journal article" date="2012" name="Nature">
        <title>Algal genomes reveal evolutionary mosaicism and the fate of nucleomorphs.</title>
        <authorList>
            <consortium name="DOE Joint Genome Institute"/>
            <person name="Curtis B.A."/>
            <person name="Tanifuji G."/>
            <person name="Burki F."/>
            <person name="Gruber A."/>
            <person name="Irimia M."/>
            <person name="Maruyama S."/>
            <person name="Arias M.C."/>
            <person name="Ball S.G."/>
            <person name="Gile G.H."/>
            <person name="Hirakawa Y."/>
            <person name="Hopkins J.F."/>
            <person name="Kuo A."/>
            <person name="Rensing S.A."/>
            <person name="Schmutz J."/>
            <person name="Symeonidi A."/>
            <person name="Elias M."/>
            <person name="Eveleigh R.J."/>
            <person name="Herman E.K."/>
            <person name="Klute M.J."/>
            <person name="Nakayama T."/>
            <person name="Obornik M."/>
            <person name="Reyes-Prieto A."/>
            <person name="Armbrust E.V."/>
            <person name="Aves S.J."/>
            <person name="Beiko R.G."/>
            <person name="Coutinho P."/>
            <person name="Dacks J.B."/>
            <person name="Durnford D.G."/>
            <person name="Fast N.M."/>
            <person name="Green B.R."/>
            <person name="Grisdale C.J."/>
            <person name="Hempel F."/>
            <person name="Henrissat B."/>
            <person name="Hoppner M.P."/>
            <person name="Ishida K."/>
            <person name="Kim E."/>
            <person name="Koreny L."/>
            <person name="Kroth P.G."/>
            <person name="Liu Y."/>
            <person name="Malik S.B."/>
            <person name="Maier U.G."/>
            <person name="McRose D."/>
            <person name="Mock T."/>
            <person name="Neilson J.A."/>
            <person name="Onodera N.T."/>
            <person name="Poole A.M."/>
            <person name="Pritham E.J."/>
            <person name="Richards T.A."/>
            <person name="Rocap G."/>
            <person name="Roy S.W."/>
            <person name="Sarai C."/>
            <person name="Schaack S."/>
            <person name="Shirato S."/>
            <person name="Slamovits C.H."/>
            <person name="Spencer D.F."/>
            <person name="Suzuki S."/>
            <person name="Worden A.Z."/>
            <person name="Zauner S."/>
            <person name="Barry K."/>
            <person name="Bell C."/>
            <person name="Bharti A.K."/>
            <person name="Crow J.A."/>
            <person name="Grimwood J."/>
            <person name="Kramer R."/>
            <person name="Lindquist E."/>
            <person name="Lucas S."/>
            <person name="Salamov A."/>
            <person name="McFadden G.I."/>
            <person name="Lane C.E."/>
            <person name="Keeling P.J."/>
            <person name="Gray M.W."/>
            <person name="Grigoriev I.V."/>
            <person name="Archibald J.M."/>
        </authorList>
    </citation>
    <scope>NUCLEOTIDE SEQUENCE</scope>
    <source>
        <strain evidence="1 3">CCMP2712</strain>
    </source>
</reference>
<dbReference type="InterPro" id="IPR029044">
    <property type="entry name" value="Nucleotide-diphossugar_trans"/>
</dbReference>
<evidence type="ECO:0000313" key="3">
    <source>
        <dbReference type="Proteomes" id="UP000011087"/>
    </source>
</evidence>
<dbReference type="SUPFAM" id="SSF53448">
    <property type="entry name" value="Nucleotide-diphospho-sugar transferases"/>
    <property type="match status" value="1"/>
</dbReference>
<dbReference type="KEGG" id="gtt:GUITHDRAFT_122554"/>
<sequence length="324" mass="37133">MGLIGKGQRLRLGLVVCTLTVLAILLMLNLFGESHVLMSAAQVVLAVHEPPRTVVSITTFSERIFHMAPCLDSVFSQSQQPDRIIISIPKTYRKQEKTLCTISDCVSNTMDYDESPENVLKWFKTYFAASFNETKHDVFEFPKITVQFLEKDWGPATKVLGALLLEHDPDTVIITLDDDVYYNSDTVKWLSTHIDRQGMALSFGCEMWNSQHRNFVAFTTYSISNMFASTPRVCKGWLVGWTAVAHRVSNFGEDVWTYLNRLPRGCFYNDDIWISGYIARRGVLKVYAPWVLYHAYHQRDKELSLSTIEGTRERYALPCARELF</sequence>
<accession>L1I586</accession>
<name>L1I586_GUITC</name>
<protein>
    <recommendedName>
        <fullName evidence="4">Glycosyltransferase 2-like domain-containing protein</fullName>
    </recommendedName>
</protein>
<dbReference type="Proteomes" id="UP000011087">
    <property type="component" value="Unassembled WGS sequence"/>
</dbReference>
<reference evidence="2" key="3">
    <citation type="submission" date="2016-03" db="UniProtKB">
        <authorList>
            <consortium name="EnsemblProtists"/>
        </authorList>
    </citation>
    <scope>IDENTIFICATION</scope>
</reference>
<dbReference type="GeneID" id="17287969"/>